<comment type="similarity">
    <text evidence="4">Belongs to the adenylate kinase family.</text>
</comment>
<protein>
    <submittedName>
        <fullName evidence="5">Adenylate kinase isoenzyme 1</fullName>
    </submittedName>
</protein>
<keyword evidence="1 4" id="KW-0808">Transferase</keyword>
<dbReference type="OrthoDB" id="442176at2759"/>
<keyword evidence="3 4" id="KW-0418">Kinase</keyword>
<dbReference type="RefSeq" id="XP_047760686.1">
    <property type="nucleotide sequence ID" value="XM_047903831.1"/>
</dbReference>
<dbReference type="PRINTS" id="PR00094">
    <property type="entry name" value="ADENYLTKNASE"/>
</dbReference>
<dbReference type="AlphaFoldDB" id="A0A9Q8P7N0"/>
<dbReference type="CDD" id="cd01428">
    <property type="entry name" value="ADK"/>
    <property type="match status" value="1"/>
</dbReference>
<dbReference type="SUPFAM" id="SSF52540">
    <property type="entry name" value="P-loop containing nucleoside triphosphate hydrolases"/>
    <property type="match status" value="1"/>
</dbReference>
<evidence type="ECO:0000313" key="6">
    <source>
        <dbReference type="Proteomes" id="UP000756132"/>
    </source>
</evidence>
<dbReference type="Pfam" id="PF00406">
    <property type="entry name" value="ADK"/>
    <property type="match status" value="1"/>
</dbReference>
<keyword evidence="2" id="KW-0547">Nucleotide-binding</keyword>
<dbReference type="Gene3D" id="3.40.50.300">
    <property type="entry name" value="P-loop containing nucleotide triphosphate hydrolases"/>
    <property type="match status" value="1"/>
</dbReference>
<dbReference type="InterPro" id="IPR000850">
    <property type="entry name" value="Adenylat/UMP-CMP_kin"/>
</dbReference>
<evidence type="ECO:0000256" key="1">
    <source>
        <dbReference type="ARBA" id="ARBA00022679"/>
    </source>
</evidence>
<dbReference type="GeneID" id="71984561"/>
<reference evidence="5" key="2">
    <citation type="journal article" date="2022" name="Microb. Genom.">
        <title>A chromosome-scale genome assembly of the tomato pathogen Cladosporium fulvum reveals a compartmentalized genome architecture and the presence of a dispensable chromosome.</title>
        <authorList>
            <person name="Zaccaron A.Z."/>
            <person name="Chen L.H."/>
            <person name="Samaras A."/>
            <person name="Stergiopoulos I."/>
        </authorList>
    </citation>
    <scope>NUCLEOTIDE SEQUENCE</scope>
    <source>
        <strain evidence="5">Race5_Kim</strain>
    </source>
</reference>
<dbReference type="InterPro" id="IPR027417">
    <property type="entry name" value="P-loop_NTPase"/>
</dbReference>
<dbReference type="GO" id="GO:0005524">
    <property type="term" value="F:ATP binding"/>
    <property type="evidence" value="ECO:0007669"/>
    <property type="project" value="InterPro"/>
</dbReference>
<accession>A0A9Q8P7N0</accession>
<keyword evidence="6" id="KW-1185">Reference proteome</keyword>
<evidence type="ECO:0000256" key="3">
    <source>
        <dbReference type="ARBA" id="ARBA00022777"/>
    </source>
</evidence>
<organism evidence="5 6">
    <name type="scientific">Passalora fulva</name>
    <name type="common">Tomato leaf mold</name>
    <name type="synonym">Cladosporium fulvum</name>
    <dbReference type="NCBI Taxonomy" id="5499"/>
    <lineage>
        <taxon>Eukaryota</taxon>
        <taxon>Fungi</taxon>
        <taxon>Dikarya</taxon>
        <taxon>Ascomycota</taxon>
        <taxon>Pezizomycotina</taxon>
        <taxon>Dothideomycetes</taxon>
        <taxon>Dothideomycetidae</taxon>
        <taxon>Mycosphaerellales</taxon>
        <taxon>Mycosphaerellaceae</taxon>
        <taxon>Fulvia</taxon>
    </lineage>
</organism>
<sequence length="150" mass="16744">MSQHTTFVIGAPGSGKGTLCQALSDCMPCHHLSVGDHLRKLMNTMPVEPAQLGGLTRDQLQQHMQNRELIAPGNILAILQEEIKRAPTNAKVLIDGFPRDLESAKLWDEKFGPPEQVLFFDCKKEEAKQRFLSRSRDAGDDEAVFEKEVC</sequence>
<dbReference type="EMBL" id="CP090166">
    <property type="protein sequence ID" value="UJO16320.1"/>
    <property type="molecule type" value="Genomic_DNA"/>
</dbReference>
<proteinExistence type="inferred from homology"/>
<dbReference type="Proteomes" id="UP000756132">
    <property type="component" value="Chromosome 4"/>
</dbReference>
<evidence type="ECO:0000256" key="2">
    <source>
        <dbReference type="ARBA" id="ARBA00022741"/>
    </source>
</evidence>
<dbReference type="KEGG" id="ffu:CLAFUR5_04683"/>
<dbReference type="GO" id="GO:0019205">
    <property type="term" value="F:nucleobase-containing compound kinase activity"/>
    <property type="evidence" value="ECO:0007669"/>
    <property type="project" value="InterPro"/>
</dbReference>
<dbReference type="GO" id="GO:0006139">
    <property type="term" value="P:nucleobase-containing compound metabolic process"/>
    <property type="evidence" value="ECO:0007669"/>
    <property type="project" value="InterPro"/>
</dbReference>
<gene>
    <name evidence="5" type="ORF">CLAFUR5_04683</name>
</gene>
<evidence type="ECO:0000313" key="5">
    <source>
        <dbReference type="EMBL" id="UJO16320.1"/>
    </source>
</evidence>
<reference evidence="5" key="1">
    <citation type="submission" date="2021-12" db="EMBL/GenBank/DDBJ databases">
        <authorList>
            <person name="Zaccaron A."/>
            <person name="Stergiopoulos I."/>
        </authorList>
    </citation>
    <scope>NUCLEOTIDE SEQUENCE</scope>
    <source>
        <strain evidence="5">Race5_Kim</strain>
    </source>
</reference>
<evidence type="ECO:0000256" key="4">
    <source>
        <dbReference type="RuleBase" id="RU003330"/>
    </source>
</evidence>
<name>A0A9Q8P7N0_PASFU</name>
<dbReference type="PANTHER" id="PTHR23359">
    <property type="entry name" value="NUCLEOTIDE KINASE"/>
    <property type="match status" value="1"/>
</dbReference>